<dbReference type="WBParaSite" id="RSKR_0000431250.1">
    <property type="protein sequence ID" value="RSKR_0000431250.1"/>
    <property type="gene ID" value="RSKR_0000431250"/>
</dbReference>
<evidence type="ECO:0000313" key="2">
    <source>
        <dbReference type="WBParaSite" id="RSKR_0000431250.1"/>
    </source>
</evidence>
<protein>
    <submittedName>
        <fullName evidence="2">Uncharacterized protein</fullName>
    </submittedName>
</protein>
<dbReference type="Proteomes" id="UP000095286">
    <property type="component" value="Unplaced"/>
</dbReference>
<sequence length="377" mass="42155">MRKAKNKMQIDEDTSFRLKDIITVSAITTSISALAANPRTTLDESTRFVSAKRVDVVTDSIFDVLNDYKTHLTHLFDFDEPIIIDETFIKRRMEESIFSGIDINFKEVINMFNKLRPSHEDDVSLSSLSSSKSTTISSKSFSSNLDSSNKYSKIDHLSNKLDDLSTFNNLADKVAQEVWKRQPPPHFDTNPENQFDNQILKDIKTQIDAMATHKPANITEVAVQTSFFEVSDKTDTQIEQKECGQQTSINVSCCESSSASLPIESRFSSIPSSCSFSRGEVNESNVSRNNFIVYEFNEDGSVANISTAMRKENVQSLASEPNYRFNHGLVLSTLRDLKINSTDVEPTDYRNQSNGNSQLTDDGSSTLSAISPIPTSD</sequence>
<evidence type="ECO:0000313" key="1">
    <source>
        <dbReference type="Proteomes" id="UP000095286"/>
    </source>
</evidence>
<reference evidence="2" key="1">
    <citation type="submission" date="2016-11" db="UniProtKB">
        <authorList>
            <consortium name="WormBaseParasite"/>
        </authorList>
    </citation>
    <scope>IDENTIFICATION</scope>
    <source>
        <strain evidence="2">KR3021</strain>
    </source>
</reference>
<organism evidence="1 2">
    <name type="scientific">Rhabditophanes sp. KR3021</name>
    <dbReference type="NCBI Taxonomy" id="114890"/>
    <lineage>
        <taxon>Eukaryota</taxon>
        <taxon>Metazoa</taxon>
        <taxon>Ecdysozoa</taxon>
        <taxon>Nematoda</taxon>
        <taxon>Chromadorea</taxon>
        <taxon>Rhabditida</taxon>
        <taxon>Tylenchina</taxon>
        <taxon>Panagrolaimomorpha</taxon>
        <taxon>Strongyloidoidea</taxon>
        <taxon>Alloionematidae</taxon>
        <taxon>Rhabditophanes</taxon>
    </lineage>
</organism>
<name>A0AC35TU42_9BILA</name>
<proteinExistence type="predicted"/>
<accession>A0AC35TU42</accession>